<evidence type="ECO:0000313" key="2">
    <source>
        <dbReference type="EMBL" id="SET26986.1"/>
    </source>
</evidence>
<keyword evidence="1" id="KW-0472">Membrane</keyword>
<feature type="transmembrane region" description="Helical" evidence="1">
    <location>
        <begin position="171"/>
        <end position="189"/>
    </location>
</feature>
<dbReference type="OrthoDB" id="6875321at2"/>
<dbReference type="RefSeq" id="WP_083398756.1">
    <property type="nucleotide sequence ID" value="NZ_FOHW01000009.1"/>
</dbReference>
<keyword evidence="1" id="KW-1133">Transmembrane helix</keyword>
<feature type="transmembrane region" description="Helical" evidence="1">
    <location>
        <begin position="36"/>
        <end position="53"/>
    </location>
</feature>
<keyword evidence="1" id="KW-0812">Transmembrane</keyword>
<feature type="transmembrane region" description="Helical" evidence="1">
    <location>
        <begin position="12"/>
        <end position="30"/>
    </location>
</feature>
<feature type="transmembrane region" description="Helical" evidence="1">
    <location>
        <begin position="94"/>
        <end position="114"/>
    </location>
</feature>
<feature type="transmembrane region" description="Helical" evidence="1">
    <location>
        <begin position="60"/>
        <end position="82"/>
    </location>
</feature>
<proteinExistence type="predicted"/>
<feature type="transmembrane region" description="Helical" evidence="1">
    <location>
        <begin position="145"/>
        <end position="165"/>
    </location>
</feature>
<organism evidence="2 3">
    <name type="scientific">Pseudomonas graminis</name>
    <dbReference type="NCBI Taxonomy" id="158627"/>
    <lineage>
        <taxon>Bacteria</taxon>
        <taxon>Pseudomonadati</taxon>
        <taxon>Pseudomonadota</taxon>
        <taxon>Gammaproteobacteria</taxon>
        <taxon>Pseudomonadales</taxon>
        <taxon>Pseudomonadaceae</taxon>
        <taxon>Pseudomonas</taxon>
    </lineage>
</organism>
<evidence type="ECO:0000313" key="3">
    <source>
        <dbReference type="Proteomes" id="UP000182332"/>
    </source>
</evidence>
<accession>A0A1I0D4D2</accession>
<dbReference type="EMBL" id="FOHW01000009">
    <property type="protein sequence ID" value="SET26986.1"/>
    <property type="molecule type" value="Genomic_DNA"/>
</dbReference>
<sequence length="243" mass="27201">MILGSDYLKRGAWVCFSVLVFAMVLGLSVVPFFWCVYLFVFILKLSWFLYLIYFCERFTFYLWSVLASVQSFLIVLASSVAFSSAADVWDLASAEAFIAGLLPVALVFLTYFIIARTKPSFHPFEYSGNKVKVVPRISQSKSARYPAALLAGASTLVATIFVKIFGVPAAGVVGAVVLTTCALVILYHLRHSVRALRTLSIKEKTTSVRYTFMEIDGIREARGRWWISRFFTWVASRCASTDA</sequence>
<protein>
    <submittedName>
        <fullName evidence="2">Uncharacterized protein</fullName>
    </submittedName>
</protein>
<dbReference type="AlphaFoldDB" id="A0A1I0D4D2"/>
<dbReference type="Proteomes" id="UP000182332">
    <property type="component" value="Unassembled WGS sequence"/>
</dbReference>
<evidence type="ECO:0000256" key="1">
    <source>
        <dbReference type="SAM" id="Phobius"/>
    </source>
</evidence>
<name>A0A1I0D4D2_9PSED</name>
<reference evidence="2 3" key="1">
    <citation type="submission" date="2016-10" db="EMBL/GenBank/DDBJ databases">
        <authorList>
            <person name="de Groot N.N."/>
        </authorList>
    </citation>
    <scope>NUCLEOTIDE SEQUENCE [LARGE SCALE GENOMIC DNA]</scope>
    <source>
        <strain evidence="2 3">DSM 11363</strain>
    </source>
</reference>
<gene>
    <name evidence="2" type="ORF">SAMN05216197_109122</name>
</gene>